<dbReference type="InterPro" id="IPR036864">
    <property type="entry name" value="Zn2-C6_fun-type_DNA-bd_sf"/>
</dbReference>
<evidence type="ECO:0000256" key="1">
    <source>
        <dbReference type="ARBA" id="ARBA00004123"/>
    </source>
</evidence>
<keyword evidence="3" id="KW-0238">DNA-binding</keyword>
<keyword evidence="5" id="KW-0539">Nucleus</keyword>
<keyword evidence="2" id="KW-0805">Transcription regulation</keyword>
<dbReference type="InterPro" id="IPR051089">
    <property type="entry name" value="prtT"/>
</dbReference>
<name>A0AB34G4I6_9HYPO</name>
<evidence type="ECO:0000259" key="7">
    <source>
        <dbReference type="PROSITE" id="PS00463"/>
    </source>
</evidence>
<dbReference type="SUPFAM" id="SSF57701">
    <property type="entry name" value="Zn2/Cys6 DNA-binding domain"/>
    <property type="match status" value="1"/>
</dbReference>
<keyword evidence="9" id="KW-1185">Reference proteome</keyword>
<feature type="domain" description="Zn(2)-C6 fungal-type" evidence="7">
    <location>
        <begin position="19"/>
        <end position="50"/>
    </location>
</feature>
<dbReference type="Gene3D" id="4.10.240.10">
    <property type="entry name" value="Zn(2)-C6 fungal-type DNA-binding domain"/>
    <property type="match status" value="1"/>
</dbReference>
<gene>
    <name evidence="8" type="ORF">O9K51_01303</name>
</gene>
<comment type="subcellular location">
    <subcellularLocation>
        <location evidence="1">Nucleus</location>
    </subcellularLocation>
</comment>
<evidence type="ECO:0000256" key="3">
    <source>
        <dbReference type="ARBA" id="ARBA00023125"/>
    </source>
</evidence>
<accession>A0AB34G4I6</accession>
<keyword evidence="4" id="KW-0804">Transcription</keyword>
<dbReference type="AlphaFoldDB" id="A0AB34G4I6"/>
<evidence type="ECO:0000313" key="8">
    <source>
        <dbReference type="EMBL" id="KAJ6446530.1"/>
    </source>
</evidence>
<proteinExistence type="predicted"/>
<dbReference type="GO" id="GO:0000976">
    <property type="term" value="F:transcription cis-regulatory region binding"/>
    <property type="evidence" value="ECO:0007669"/>
    <property type="project" value="TreeGrafter"/>
</dbReference>
<comment type="caution">
    <text evidence="8">The sequence shown here is derived from an EMBL/GenBank/DDBJ whole genome shotgun (WGS) entry which is preliminary data.</text>
</comment>
<protein>
    <submittedName>
        <fullName evidence="8">tRNA processing endoribonuclease Trz1</fullName>
    </submittedName>
</protein>
<evidence type="ECO:0000256" key="5">
    <source>
        <dbReference type="ARBA" id="ARBA00023242"/>
    </source>
</evidence>
<dbReference type="EMBL" id="JAQHRD010000001">
    <property type="protein sequence ID" value="KAJ6446530.1"/>
    <property type="molecule type" value="Genomic_DNA"/>
</dbReference>
<sequence>MDAASSASASASANKGPKACTTCAKAKARCIPRADAGGKCERCLRLKKDCFSRPPAPPRIKKRPKRSRVAELEKRLNELSSQFEGQHQQPQAQQQHSPASTASVPATKPASCRVADKGDILNFGHLFPSPSSTGVDGDEESAWSPEVLKPWDSPWPLSGEAGVLLAQYHDAFAHLFPFVVVPKHATAADLRSSRPFLWKAIMMVSCIFDGARQAKLGEELLAEVGKAAVVDGVKSLDLLQGLELLVAWFHFALKSSQVTNLLFLARSMCVNLSSMSYGSEDEESKYGNLDHLRAYAGTYYLNTLVFTTNKRTDVFMNTTQLDTCCRVLENTMEYPTDEYLVKLVKVQQLAQTISLTMAFDPAMPAMSLPLTMVVESFQDQLDTFRATLPESLADNPTLQCHLSIAEVLLMDIAISDQHCNSSNMPLTDRLQLLWSCVRSLRSFFKVRFGGSELERPRFLTLIASDVAYTFITGVKLLALRVPGWNLEHIGKELALDKMLGQQIQDLSEIIDKRKSGLLSTADKAGLEDPLERLVRLLRTAQELVALQLSGVTAQEIAQEIVSEMNSSMWQDLVNDSAAGAPWAAAGDTAAVLSAQ</sequence>
<organism evidence="8 9">
    <name type="scientific">Purpureocillium lavendulum</name>
    <dbReference type="NCBI Taxonomy" id="1247861"/>
    <lineage>
        <taxon>Eukaryota</taxon>
        <taxon>Fungi</taxon>
        <taxon>Dikarya</taxon>
        <taxon>Ascomycota</taxon>
        <taxon>Pezizomycotina</taxon>
        <taxon>Sordariomycetes</taxon>
        <taxon>Hypocreomycetidae</taxon>
        <taxon>Hypocreales</taxon>
        <taxon>Ophiocordycipitaceae</taxon>
        <taxon>Purpureocillium</taxon>
    </lineage>
</organism>
<evidence type="ECO:0000256" key="4">
    <source>
        <dbReference type="ARBA" id="ARBA00023163"/>
    </source>
</evidence>
<dbReference type="PANTHER" id="PTHR31845:SF10">
    <property type="entry name" value="ZN(II)2CYS6 TRANSCRIPTION FACTOR (EUROFUNG)"/>
    <property type="match status" value="1"/>
</dbReference>
<feature type="region of interest" description="Disordered" evidence="6">
    <location>
        <begin position="80"/>
        <end position="108"/>
    </location>
</feature>
<dbReference type="PROSITE" id="PS00463">
    <property type="entry name" value="ZN2_CY6_FUNGAL_1"/>
    <property type="match status" value="1"/>
</dbReference>
<feature type="compositionally biased region" description="Low complexity" evidence="6">
    <location>
        <begin position="86"/>
        <end position="100"/>
    </location>
</feature>
<dbReference type="PANTHER" id="PTHR31845">
    <property type="entry name" value="FINGER DOMAIN PROTEIN, PUTATIVE-RELATED"/>
    <property type="match status" value="1"/>
</dbReference>
<evidence type="ECO:0000313" key="9">
    <source>
        <dbReference type="Proteomes" id="UP001163105"/>
    </source>
</evidence>
<evidence type="ECO:0000256" key="6">
    <source>
        <dbReference type="SAM" id="MobiDB-lite"/>
    </source>
</evidence>
<dbReference type="InterPro" id="IPR001138">
    <property type="entry name" value="Zn2Cys6_DnaBD"/>
</dbReference>
<dbReference type="Proteomes" id="UP001163105">
    <property type="component" value="Unassembled WGS sequence"/>
</dbReference>
<reference evidence="8" key="1">
    <citation type="submission" date="2023-01" db="EMBL/GenBank/DDBJ databases">
        <title>The growth and conidiation of Purpureocillium lavendulum are regulated by nitrogen source and histone H3K14 acetylation.</title>
        <authorList>
            <person name="Tang P."/>
            <person name="Han J."/>
            <person name="Zhang C."/>
            <person name="Tang P."/>
            <person name="Qi F."/>
            <person name="Zhang K."/>
            <person name="Liang L."/>
        </authorList>
    </citation>
    <scope>NUCLEOTIDE SEQUENCE</scope>
    <source>
        <strain evidence="8">YMF1.00683</strain>
    </source>
</reference>
<dbReference type="GO" id="GO:0008270">
    <property type="term" value="F:zinc ion binding"/>
    <property type="evidence" value="ECO:0007669"/>
    <property type="project" value="InterPro"/>
</dbReference>
<evidence type="ECO:0000256" key="2">
    <source>
        <dbReference type="ARBA" id="ARBA00023015"/>
    </source>
</evidence>
<dbReference type="GO" id="GO:0005634">
    <property type="term" value="C:nucleus"/>
    <property type="evidence" value="ECO:0007669"/>
    <property type="project" value="UniProtKB-SubCell"/>
</dbReference>
<dbReference type="GO" id="GO:0000981">
    <property type="term" value="F:DNA-binding transcription factor activity, RNA polymerase II-specific"/>
    <property type="evidence" value="ECO:0007669"/>
    <property type="project" value="InterPro"/>
</dbReference>